<dbReference type="PANTHER" id="PTHR34135">
    <property type="entry name" value="LYSOZYME"/>
    <property type="match status" value="1"/>
</dbReference>
<dbReference type="GO" id="GO:0031640">
    <property type="term" value="P:killing of cells of another organism"/>
    <property type="evidence" value="ECO:0007669"/>
    <property type="project" value="UniProtKB-KW"/>
</dbReference>
<reference evidence="12 13" key="1">
    <citation type="submission" date="2020-11" db="EMBL/GenBank/DDBJ databases">
        <title>Arthrobacter antarcticus sp. nov., isolated from Antarctic Soil.</title>
        <authorList>
            <person name="Li J."/>
        </authorList>
    </citation>
    <scope>NUCLEOTIDE SEQUENCE [LARGE SCALE GENOMIC DNA]</scope>
    <source>
        <strain evidence="12 13">Z1-20</strain>
    </source>
</reference>
<dbReference type="RefSeq" id="WP_196396365.1">
    <property type="nucleotide sequence ID" value="NZ_JADNYM010000009.1"/>
</dbReference>
<comment type="similarity">
    <text evidence="3">Belongs to the glycosyl hydrolase 25 family.</text>
</comment>
<evidence type="ECO:0000256" key="9">
    <source>
        <dbReference type="ARBA" id="ARBA00023157"/>
    </source>
</evidence>
<keyword evidence="8" id="KW-0378">Hydrolase</keyword>
<proteinExistence type="inferred from homology"/>
<dbReference type="GO" id="GO:0009253">
    <property type="term" value="P:peptidoglycan catabolic process"/>
    <property type="evidence" value="ECO:0007669"/>
    <property type="project" value="InterPro"/>
</dbReference>
<keyword evidence="9" id="KW-1015">Disulfide bond</keyword>
<evidence type="ECO:0000256" key="1">
    <source>
        <dbReference type="ARBA" id="ARBA00000632"/>
    </source>
</evidence>
<protein>
    <recommendedName>
        <fullName evidence="4">lysozyme</fullName>
        <ecNumber evidence="4">3.2.1.17</ecNumber>
    </recommendedName>
</protein>
<dbReference type="InterPro" id="IPR002053">
    <property type="entry name" value="Glyco_hydro_25"/>
</dbReference>
<dbReference type="GO" id="GO:0016998">
    <property type="term" value="P:cell wall macromolecule catabolic process"/>
    <property type="evidence" value="ECO:0007669"/>
    <property type="project" value="InterPro"/>
</dbReference>
<dbReference type="Pfam" id="PF01183">
    <property type="entry name" value="Glyco_hydro_25"/>
    <property type="match status" value="1"/>
</dbReference>
<dbReference type="PANTHER" id="PTHR34135:SF2">
    <property type="entry name" value="LYSOZYME"/>
    <property type="match status" value="1"/>
</dbReference>
<dbReference type="SMART" id="SM00641">
    <property type="entry name" value="Glyco_25"/>
    <property type="match status" value="1"/>
</dbReference>
<evidence type="ECO:0000256" key="7">
    <source>
        <dbReference type="ARBA" id="ARBA00022638"/>
    </source>
</evidence>
<keyword evidence="13" id="KW-1185">Reference proteome</keyword>
<dbReference type="FunFam" id="3.20.20.80:FF:000060">
    <property type="entry name" value="Lysozyme M1"/>
    <property type="match status" value="1"/>
</dbReference>
<dbReference type="GO" id="GO:0042742">
    <property type="term" value="P:defense response to bacterium"/>
    <property type="evidence" value="ECO:0007669"/>
    <property type="project" value="UniProtKB-KW"/>
</dbReference>
<dbReference type="AlphaFoldDB" id="A0A931CNX4"/>
<dbReference type="EC" id="3.2.1.17" evidence="4"/>
<evidence type="ECO:0000313" key="13">
    <source>
        <dbReference type="Proteomes" id="UP000655366"/>
    </source>
</evidence>
<dbReference type="Gene3D" id="3.20.20.80">
    <property type="entry name" value="Glycosidases"/>
    <property type="match status" value="1"/>
</dbReference>
<evidence type="ECO:0000256" key="3">
    <source>
        <dbReference type="ARBA" id="ARBA00010646"/>
    </source>
</evidence>
<comment type="subcellular location">
    <subcellularLocation>
        <location evidence="2">Secreted</location>
    </subcellularLocation>
</comment>
<keyword evidence="7" id="KW-0081">Bacteriolytic enzyme</keyword>
<evidence type="ECO:0000256" key="4">
    <source>
        <dbReference type="ARBA" id="ARBA00012732"/>
    </source>
</evidence>
<name>A0A931CNX4_9MICC</name>
<dbReference type="InterPro" id="IPR017853">
    <property type="entry name" value="GH"/>
</dbReference>
<evidence type="ECO:0000313" key="12">
    <source>
        <dbReference type="EMBL" id="MBG0739416.1"/>
    </source>
</evidence>
<dbReference type="Proteomes" id="UP000655366">
    <property type="component" value="Unassembled WGS sequence"/>
</dbReference>
<gene>
    <name evidence="12" type="ORF">IV500_08445</name>
</gene>
<keyword evidence="5" id="KW-0964">Secreted</keyword>
<dbReference type="GO" id="GO:0016052">
    <property type="term" value="P:carbohydrate catabolic process"/>
    <property type="evidence" value="ECO:0007669"/>
    <property type="project" value="TreeGrafter"/>
</dbReference>
<comment type="catalytic activity">
    <reaction evidence="1">
        <text>Hydrolysis of (1-&gt;4)-beta-linkages between N-acetylmuramic acid and N-acetyl-D-glucosamine residues in a peptidoglycan and between N-acetyl-D-glucosamine residues in chitodextrins.</text>
        <dbReference type="EC" id="3.2.1.17"/>
    </reaction>
</comment>
<dbReference type="EMBL" id="JADNYM010000009">
    <property type="protein sequence ID" value="MBG0739416.1"/>
    <property type="molecule type" value="Genomic_DNA"/>
</dbReference>
<keyword evidence="10" id="KW-0326">Glycosidase</keyword>
<evidence type="ECO:0000256" key="11">
    <source>
        <dbReference type="ARBA" id="ARBA00055588"/>
    </source>
</evidence>
<dbReference type="PROSITE" id="PS51904">
    <property type="entry name" value="GLYCOSYL_HYDROL_F25_2"/>
    <property type="match status" value="1"/>
</dbReference>
<evidence type="ECO:0000256" key="6">
    <source>
        <dbReference type="ARBA" id="ARBA00022529"/>
    </source>
</evidence>
<comment type="function">
    <text evidence="11">This enzyme has both lysozyme (acetylmuramidase) and diacetylmuramidase activities.</text>
</comment>
<dbReference type="InterPro" id="IPR018077">
    <property type="entry name" value="Glyco_hydro_fam25_subgr"/>
</dbReference>
<comment type="caution">
    <text evidence="12">The sequence shown here is derived from an EMBL/GenBank/DDBJ whole genome shotgun (WGS) entry which is preliminary data.</text>
</comment>
<organism evidence="12 13">
    <name type="scientific">Arthrobacter terrae</name>
    <dbReference type="NCBI Taxonomy" id="2935737"/>
    <lineage>
        <taxon>Bacteria</taxon>
        <taxon>Bacillati</taxon>
        <taxon>Actinomycetota</taxon>
        <taxon>Actinomycetes</taxon>
        <taxon>Micrococcales</taxon>
        <taxon>Micrococcaceae</taxon>
        <taxon>Arthrobacter</taxon>
    </lineage>
</organism>
<dbReference type="GO" id="GO:0005576">
    <property type="term" value="C:extracellular region"/>
    <property type="evidence" value="ECO:0007669"/>
    <property type="project" value="UniProtKB-SubCell"/>
</dbReference>
<sequence length="720" mass="76150">MPMGIDVSGWQGNVNWAAQRNNGVRFAYVKASEGTSAMNDYFGQQYNGAAAVGILRGAYHYARPDLSSGASEARTFANSGGGWAADGRTLPGVLDLEAGTPRTSGTCYGKTPGQLTAWTRDFTSTYKALTGRDAVIYTGYYFWQDCLGGTASFSGTNPLWIAAYGAAANNVYIPGGWPQYTFWQYTSDGGDQNVFNGSYSQLQAFAATAGSEPGTLLVKGTSDPTIYMLSGSSKYAIPDWATFLRYQGVSALLTLDDGYLARLTTGPAVGRFVRSPDGTISLLNGGALNRVPNCSMMNDFGGGNCTNWVPLSNTQLARFSKGPELANAVLLPGSRNLFVKGGATREYFDVSALTQAGLPTRQISLPEDMFTSVPRGTPIMRADSIAIDRETGTPYLYTLGQLHALPVSVNKENVWTRSLAVYHMDAVSLGKLKKTGPYTGWAANASGSKAYLVGSEKKFQLTSAPNWGVSVTTMSDGLLALIANGSRISLPALISIDTSANIYALDGGKFRQISDWATLTNLFGPTLPPIVDLPPMVTNSLAPAAPILPTGKLYVAPTSPMVYLSDGTGSMVPLPNFSIASRLGINGYTHVSTASLAPYRISNQVLTPVLNCNGGKYLQRNGKFVRLSTSVSSTGLLPSTALARSTCQALGVPASGFTTVSRPVFVMDDASSTVYSLQGKTKRPVGNWARLVSLNGGRTDPIIAVYDVATLASLPSGKAA</sequence>
<evidence type="ECO:0000256" key="10">
    <source>
        <dbReference type="ARBA" id="ARBA00023295"/>
    </source>
</evidence>
<evidence type="ECO:0000256" key="2">
    <source>
        <dbReference type="ARBA" id="ARBA00004613"/>
    </source>
</evidence>
<dbReference type="GO" id="GO:0003796">
    <property type="term" value="F:lysozyme activity"/>
    <property type="evidence" value="ECO:0007669"/>
    <property type="project" value="UniProtKB-EC"/>
</dbReference>
<dbReference type="SUPFAM" id="SSF51445">
    <property type="entry name" value="(Trans)glycosidases"/>
    <property type="match status" value="1"/>
</dbReference>
<keyword evidence="6" id="KW-0929">Antimicrobial</keyword>
<evidence type="ECO:0000256" key="8">
    <source>
        <dbReference type="ARBA" id="ARBA00022801"/>
    </source>
</evidence>
<evidence type="ECO:0000256" key="5">
    <source>
        <dbReference type="ARBA" id="ARBA00022525"/>
    </source>
</evidence>
<accession>A0A931CNX4</accession>